<dbReference type="EMBL" id="JAYGII010000012">
    <property type="protein sequence ID" value="MEA5445569.1"/>
    <property type="molecule type" value="Genomic_DNA"/>
</dbReference>
<dbReference type="GO" id="GO:0032259">
    <property type="term" value="P:methylation"/>
    <property type="evidence" value="ECO:0007669"/>
    <property type="project" value="UniProtKB-KW"/>
</dbReference>
<gene>
    <name evidence="3" type="ORF">VCB98_07035</name>
</gene>
<name>A0AAP6JI94_9GAMM</name>
<dbReference type="EC" id="2.1.-.-" evidence="3"/>
<dbReference type="PANTHER" id="PTHR37211">
    <property type="entry name" value="EXPRESSED PROTEIN"/>
    <property type="match status" value="1"/>
</dbReference>
<keyword evidence="4" id="KW-1185">Reference proteome</keyword>
<comment type="caution">
    <text evidence="3">The sequence shown here is derived from an EMBL/GenBank/DDBJ whole genome shotgun (WGS) entry which is preliminary data.</text>
</comment>
<proteinExistence type="predicted"/>
<keyword evidence="3" id="KW-0808">Transferase</keyword>
<feature type="region of interest" description="Disordered" evidence="1">
    <location>
        <begin position="1"/>
        <end position="21"/>
    </location>
</feature>
<evidence type="ECO:0000256" key="1">
    <source>
        <dbReference type="SAM" id="MobiDB-lite"/>
    </source>
</evidence>
<dbReference type="PANTHER" id="PTHR37211:SF1">
    <property type="entry name" value="EXPRESSED PROTEIN"/>
    <property type="match status" value="1"/>
</dbReference>
<dbReference type="Proteomes" id="UP001302316">
    <property type="component" value="Unassembled WGS sequence"/>
</dbReference>
<dbReference type="GO" id="GO:0008168">
    <property type="term" value="F:methyltransferase activity"/>
    <property type="evidence" value="ECO:0007669"/>
    <property type="project" value="UniProtKB-KW"/>
</dbReference>
<keyword evidence="3" id="KW-0489">Methyltransferase</keyword>
<dbReference type="Gene3D" id="3.40.50.150">
    <property type="entry name" value="Vaccinia Virus protein VP39"/>
    <property type="match status" value="1"/>
</dbReference>
<dbReference type="InterPro" id="IPR041698">
    <property type="entry name" value="Methyltransf_25"/>
</dbReference>
<protein>
    <submittedName>
        <fullName evidence="3">Class I SAM-dependent methyltransferase</fullName>
        <ecNumber evidence="3">2.1.-.-</ecNumber>
    </submittedName>
</protein>
<reference evidence="3 4" key="1">
    <citation type="submission" date="2023-12" db="EMBL/GenBank/DDBJ databases">
        <title>Whole-genome sequencing of halo(alkali)philic microorganisms from hypersaline lakes.</title>
        <authorList>
            <person name="Sorokin D.Y."/>
            <person name="Merkel A.Y."/>
            <person name="Messina E."/>
            <person name="Yakimov M."/>
        </authorList>
    </citation>
    <scope>NUCLEOTIDE SEQUENCE [LARGE SCALE GENOMIC DNA]</scope>
    <source>
        <strain evidence="3 4">AB-CW1</strain>
    </source>
</reference>
<feature type="compositionally biased region" description="Basic and acidic residues" evidence="1">
    <location>
        <begin position="12"/>
        <end position="21"/>
    </location>
</feature>
<dbReference type="InterPro" id="IPR029063">
    <property type="entry name" value="SAM-dependent_MTases_sf"/>
</dbReference>
<dbReference type="AlphaFoldDB" id="A0AAP6JI94"/>
<evidence type="ECO:0000313" key="4">
    <source>
        <dbReference type="Proteomes" id="UP001302316"/>
    </source>
</evidence>
<dbReference type="RefSeq" id="WP_346051198.1">
    <property type="nucleotide sequence ID" value="NZ_JAYGII010000012.1"/>
</dbReference>
<dbReference type="Pfam" id="PF13649">
    <property type="entry name" value="Methyltransf_25"/>
    <property type="match status" value="1"/>
</dbReference>
<evidence type="ECO:0000313" key="3">
    <source>
        <dbReference type="EMBL" id="MEA5445569.1"/>
    </source>
</evidence>
<dbReference type="CDD" id="cd02440">
    <property type="entry name" value="AdoMet_MTases"/>
    <property type="match status" value="1"/>
</dbReference>
<dbReference type="SUPFAM" id="SSF53335">
    <property type="entry name" value="S-adenosyl-L-methionine-dependent methyltransferases"/>
    <property type="match status" value="1"/>
</dbReference>
<feature type="compositionally biased region" description="Basic residues" evidence="1">
    <location>
        <begin position="1"/>
        <end position="11"/>
    </location>
</feature>
<feature type="domain" description="Methyltransferase" evidence="2">
    <location>
        <begin position="57"/>
        <end position="153"/>
    </location>
</feature>
<sequence length="274" mass="31605">MASKQKRRGKPRMADEADRHVLYESSVQEPEAEMDFVEATFEEIRGREAKSLREDFCGTGFSSAEWVRRNPEHTAVGVDIDAEVLAWGRDNHIARLPAEARSRIRLIEADVLTAETEAVDALLAMNFSYYLFKSRDQLRKYFERARENLVEDGVLFLDAFGGYDAFRELEEERECDGFDYIWDQAHYDPITGDMTCHIHFAFPDGSEMKKAFTYHWRMWTLPEIQEILREAGFPRVTVYWEGTDEETGEGDGEFTPAAHGEADAGWICYVVAER</sequence>
<dbReference type="Gene3D" id="2.20.25.110">
    <property type="entry name" value="S-adenosyl-L-methionine-dependent methyltransferases"/>
    <property type="match status" value="1"/>
</dbReference>
<accession>A0AAP6JI94</accession>
<organism evidence="3 4">
    <name type="scientific">Natronospira elongata</name>
    <dbReference type="NCBI Taxonomy" id="3110268"/>
    <lineage>
        <taxon>Bacteria</taxon>
        <taxon>Pseudomonadati</taxon>
        <taxon>Pseudomonadota</taxon>
        <taxon>Gammaproteobacteria</taxon>
        <taxon>Natronospirales</taxon>
        <taxon>Natronospiraceae</taxon>
        <taxon>Natronospira</taxon>
    </lineage>
</organism>
<evidence type="ECO:0000259" key="2">
    <source>
        <dbReference type="Pfam" id="PF13649"/>
    </source>
</evidence>